<name>A0A0C2RR48_9BACL</name>
<feature type="compositionally biased region" description="Polar residues" evidence="1">
    <location>
        <begin position="97"/>
        <end position="119"/>
    </location>
</feature>
<dbReference type="Gene3D" id="3.10.350.10">
    <property type="entry name" value="LysM domain"/>
    <property type="match status" value="1"/>
</dbReference>
<feature type="region of interest" description="Disordered" evidence="1">
    <location>
        <begin position="1"/>
        <end position="48"/>
    </location>
</feature>
<dbReference type="InterPro" id="IPR036779">
    <property type="entry name" value="LysM_dom_sf"/>
</dbReference>
<keyword evidence="2" id="KW-1133">Transmembrane helix</keyword>
<comment type="caution">
    <text evidence="4">The sequence shown here is derived from an EMBL/GenBank/DDBJ whole genome shotgun (WGS) entry which is preliminary data.</text>
</comment>
<dbReference type="RefSeq" id="WP_052474855.1">
    <property type="nucleotide sequence ID" value="NZ_JXRP01000019.1"/>
</dbReference>
<keyword evidence="2" id="KW-0812">Transmembrane</keyword>
<evidence type="ECO:0000256" key="1">
    <source>
        <dbReference type="SAM" id="MobiDB-lite"/>
    </source>
</evidence>
<dbReference type="SUPFAM" id="SSF54106">
    <property type="entry name" value="LysM domain"/>
    <property type="match status" value="1"/>
</dbReference>
<dbReference type="InterPro" id="IPR018392">
    <property type="entry name" value="LysM"/>
</dbReference>
<dbReference type="PATRIC" id="fig|889306.3.peg.3207"/>
<dbReference type="STRING" id="889306.KP78_31930"/>
<dbReference type="OrthoDB" id="2583609at2"/>
<dbReference type="SMART" id="SM00257">
    <property type="entry name" value="LysM"/>
    <property type="match status" value="1"/>
</dbReference>
<evidence type="ECO:0000259" key="3">
    <source>
        <dbReference type="PROSITE" id="PS51782"/>
    </source>
</evidence>
<reference evidence="4 5" key="1">
    <citation type="submission" date="2015-01" db="EMBL/GenBank/DDBJ databases">
        <title>Genome sequencing of Jeotgalibacillus soli.</title>
        <authorList>
            <person name="Goh K.M."/>
            <person name="Chan K.-G."/>
            <person name="Yaakop A.S."/>
            <person name="Ee R."/>
            <person name="Gan H.M."/>
            <person name="Chan C.S."/>
        </authorList>
    </citation>
    <scope>NUCLEOTIDE SEQUENCE [LARGE SCALE GENOMIC DNA]</scope>
    <source>
        <strain evidence="4 5">P9</strain>
    </source>
</reference>
<feature type="compositionally biased region" description="Acidic residues" evidence="1">
    <location>
        <begin position="143"/>
        <end position="160"/>
    </location>
</feature>
<sequence length="221" mass="25233">MKQDPYRDQANKSRQKIDPIEKKQEKVEVENEALSRLELHSQKRTEKASQKKPFPLIRVLLASFFLLPLTVFLLYLFFFNSSSGETNTIIDQSDSYQLEQNQRENQSNQAAGDQEQNTEPADEEVEDTIPQPSEQAVAPPAEEQAEESEEKPEEEPVVEELEEVTAEEEAFVTHTVQPNETLFRITMNYLGSSNRVNEIRELNGLPSNDIQAGQILKIPSQ</sequence>
<keyword evidence="5" id="KW-1185">Reference proteome</keyword>
<dbReference type="EMBL" id="JXRP01000019">
    <property type="protein sequence ID" value="KIL44229.1"/>
    <property type="molecule type" value="Genomic_DNA"/>
</dbReference>
<accession>A0A0C2RR48</accession>
<dbReference type="AlphaFoldDB" id="A0A0C2RR48"/>
<proteinExistence type="predicted"/>
<gene>
    <name evidence="4" type="ORF">KP78_31930</name>
</gene>
<feature type="region of interest" description="Disordered" evidence="1">
    <location>
        <begin position="97"/>
        <end position="160"/>
    </location>
</feature>
<evidence type="ECO:0000256" key="2">
    <source>
        <dbReference type="SAM" id="Phobius"/>
    </source>
</evidence>
<feature type="compositionally biased region" description="Low complexity" evidence="1">
    <location>
        <begin position="130"/>
        <end position="142"/>
    </location>
</feature>
<dbReference type="PROSITE" id="PS51782">
    <property type="entry name" value="LYSM"/>
    <property type="match status" value="1"/>
</dbReference>
<feature type="transmembrane region" description="Helical" evidence="2">
    <location>
        <begin position="56"/>
        <end position="78"/>
    </location>
</feature>
<protein>
    <recommendedName>
        <fullName evidence="3">LysM domain-containing protein</fullName>
    </recommendedName>
</protein>
<evidence type="ECO:0000313" key="4">
    <source>
        <dbReference type="EMBL" id="KIL44229.1"/>
    </source>
</evidence>
<feature type="domain" description="LysM" evidence="3">
    <location>
        <begin position="172"/>
        <end position="218"/>
    </location>
</feature>
<evidence type="ECO:0000313" key="5">
    <source>
        <dbReference type="Proteomes" id="UP000031938"/>
    </source>
</evidence>
<dbReference type="CDD" id="cd00118">
    <property type="entry name" value="LysM"/>
    <property type="match status" value="1"/>
</dbReference>
<dbReference type="Proteomes" id="UP000031938">
    <property type="component" value="Unassembled WGS sequence"/>
</dbReference>
<organism evidence="4 5">
    <name type="scientific">Jeotgalibacillus soli</name>
    <dbReference type="NCBI Taxonomy" id="889306"/>
    <lineage>
        <taxon>Bacteria</taxon>
        <taxon>Bacillati</taxon>
        <taxon>Bacillota</taxon>
        <taxon>Bacilli</taxon>
        <taxon>Bacillales</taxon>
        <taxon>Caryophanaceae</taxon>
        <taxon>Jeotgalibacillus</taxon>
    </lineage>
</organism>
<dbReference type="Pfam" id="PF01476">
    <property type="entry name" value="LysM"/>
    <property type="match status" value="1"/>
</dbReference>
<keyword evidence="2" id="KW-0472">Membrane</keyword>